<dbReference type="GO" id="GO:0004630">
    <property type="term" value="F:phospholipase D activity"/>
    <property type="evidence" value="ECO:0007669"/>
    <property type="project" value="UniProtKB-UniRule"/>
</dbReference>
<evidence type="ECO:0000313" key="9">
    <source>
        <dbReference type="Proteomes" id="UP000033483"/>
    </source>
</evidence>
<reference evidence="8 9" key="1">
    <citation type="submission" date="2015-03" db="EMBL/GenBank/DDBJ databases">
        <authorList>
            <person name="Radwan O."/>
            <person name="Al-Naeli F.A."/>
            <person name="Rendon G.A."/>
            <person name="Fields C."/>
        </authorList>
    </citation>
    <scope>NUCLEOTIDE SEQUENCE [LARGE SCALE GENOMIC DNA]</scope>
    <source>
        <strain evidence="8">CR-DP1</strain>
    </source>
</reference>
<dbReference type="Proteomes" id="UP000033483">
    <property type="component" value="Unassembled WGS sequence"/>
</dbReference>
<dbReference type="SMART" id="SM00155">
    <property type="entry name" value="PLDc"/>
    <property type="match status" value="2"/>
</dbReference>
<dbReference type="InterPro" id="IPR025202">
    <property type="entry name" value="PLD-like_dom"/>
</dbReference>
<sequence length="863" mass="98630">MHSLFLKAERAINQALGEEQHSHTSYGYDCTSLHPEPHRNHRFQSFVPPSAGDVKWYVDGASYFWALSEALEKARETIYILDWWLSPELYLRRPPSQNEQYRLDNMLKAAAERGVKVKVIVYKEVEAALTLDSNHTRRHLEALHPNISVFRHPDHAPTGYDLKTNFSNTFSGVELTAAGLSKLSSNVIKDIYGTREDVILYWAHHEKMCLIDNRIGFMGGLDACFGRWDTSDHPIADVHPENLDNIIFPGQDYNNARVFDFSDVKDWQQNKLDRTRTSRMGWSDLSLCMMGPITASMQQHFTERWNFLYDDKYSLKNPGKYHRLGNPDEPHKREGEGEGEGQISRMIHHGFSHMHSKFNKLNLWSDGEESEGEDGEEDREARRHKNMPRIQLLRSASKWSHNCFLEHSIANAYIDTIHKSKHFIYIENQFFITATSDEQHPVSNKVGAALADRIVRAHQAGERFLIIVVMPAVPAFAGDLKSDGALGTRAIMEFQYNSICRGGYSIMEMAKKRGVPDPSHYIQFYNLRNFDRINVANTMREVERESGVYYEDARREHDDQVGAGYGDEGEGTYGRSQYDRYQRATAGRSHEWDTISSCYMDGGRPLDEIPWNGSPEDEIDAFVSEELYVHTKIMIVDDRVVICGSANMNDRSQCGDHDSEIAVIIEDPTPVDSHMGGAPWRASRFAASLRRYLFRKHLGLLPPQHHATPTPNWHPVDAGINTYDFGSAADALVEDPISHRFRDLWRGTAHTNTEVFSKVFHNVPNDCVRTWEQYDEFFSKHFRMPDGDARKDEKGEAKDAQDGKVEYGHVVKSEFPGGVQEVKEWLGRVRGTLVEMPLQFLADVGDIAEEGLTLNAMTDELYT</sequence>
<dbReference type="PANTHER" id="PTHR18896:SF186">
    <property type="entry name" value="PHOSPHOLIPASE D"/>
    <property type="match status" value="1"/>
</dbReference>
<dbReference type="PANTHER" id="PTHR18896">
    <property type="entry name" value="PHOSPHOLIPASE D"/>
    <property type="match status" value="1"/>
</dbReference>
<dbReference type="SUPFAM" id="SSF56024">
    <property type="entry name" value="Phospholipase D/nuclease"/>
    <property type="match status" value="2"/>
</dbReference>
<evidence type="ECO:0000259" key="7">
    <source>
        <dbReference type="PROSITE" id="PS50035"/>
    </source>
</evidence>
<evidence type="ECO:0000256" key="1">
    <source>
        <dbReference type="ARBA" id="ARBA00022737"/>
    </source>
</evidence>
<comment type="catalytic activity">
    <reaction evidence="5">
        <text>a 1,2-diacyl-sn-glycero-3-phosphocholine + H2O = a 1,2-diacyl-sn-glycero-3-phosphate + choline + H(+)</text>
        <dbReference type="Rhea" id="RHEA:14445"/>
        <dbReference type="ChEBI" id="CHEBI:15354"/>
        <dbReference type="ChEBI" id="CHEBI:15377"/>
        <dbReference type="ChEBI" id="CHEBI:15378"/>
        <dbReference type="ChEBI" id="CHEBI:57643"/>
        <dbReference type="ChEBI" id="CHEBI:58608"/>
        <dbReference type="EC" id="3.1.4.4"/>
    </reaction>
</comment>
<keyword evidence="3 5" id="KW-0442">Lipid degradation</keyword>
<gene>
    <name evidence="8" type="ORF">TD95_000597</name>
</gene>
<evidence type="ECO:0000256" key="3">
    <source>
        <dbReference type="ARBA" id="ARBA00022963"/>
    </source>
</evidence>
<dbReference type="CDD" id="cd09138">
    <property type="entry name" value="PLDc_vPLD1_2_yPLD_like_1"/>
    <property type="match status" value="1"/>
</dbReference>
<feature type="domain" description="PLD phosphodiesterase" evidence="7">
    <location>
        <begin position="200"/>
        <end position="227"/>
    </location>
</feature>
<dbReference type="EMBL" id="LAEV01000051">
    <property type="protein sequence ID" value="KKA31135.1"/>
    <property type="molecule type" value="Genomic_DNA"/>
</dbReference>
<dbReference type="GO" id="GO:0035556">
    <property type="term" value="P:intracellular signal transduction"/>
    <property type="evidence" value="ECO:0007669"/>
    <property type="project" value="InterPro"/>
</dbReference>
<dbReference type="CDD" id="cd09141">
    <property type="entry name" value="PLDc_vPLD1_2_yPLD_like_2"/>
    <property type="match status" value="1"/>
</dbReference>
<evidence type="ECO:0000256" key="6">
    <source>
        <dbReference type="SAM" id="MobiDB-lite"/>
    </source>
</evidence>
<dbReference type="FunFam" id="3.30.870.10:FF:000032">
    <property type="entry name" value="Phospholipase"/>
    <property type="match status" value="1"/>
</dbReference>
<evidence type="ECO:0000313" key="8">
    <source>
        <dbReference type="EMBL" id="KKA31135.1"/>
    </source>
</evidence>
<keyword evidence="2 5" id="KW-0378">Hydrolase</keyword>
<evidence type="ECO:0000256" key="5">
    <source>
        <dbReference type="PIRNR" id="PIRNR009376"/>
    </source>
</evidence>
<dbReference type="OrthoDB" id="14911at2759"/>
<dbReference type="EC" id="3.1.4.4" evidence="5"/>
<comment type="similarity">
    <text evidence="5">Belongs to the phospholipase D family.</text>
</comment>
<dbReference type="InterPro" id="IPR001736">
    <property type="entry name" value="PLipase_D/transphosphatidylase"/>
</dbReference>
<dbReference type="GO" id="GO:0006654">
    <property type="term" value="P:phosphatidic acid biosynthetic process"/>
    <property type="evidence" value="ECO:0007669"/>
    <property type="project" value="InterPro"/>
</dbReference>
<dbReference type="PROSITE" id="PS50035">
    <property type="entry name" value="PLD"/>
    <property type="match status" value="2"/>
</dbReference>
<feature type="compositionally biased region" description="Basic and acidic residues" evidence="6">
    <location>
        <begin position="325"/>
        <end position="336"/>
    </location>
</feature>
<dbReference type="InterPro" id="IPR016555">
    <property type="entry name" value="PLipase_D_euk"/>
</dbReference>
<dbReference type="Pfam" id="PF13091">
    <property type="entry name" value="PLDc_2"/>
    <property type="match status" value="1"/>
</dbReference>
<feature type="domain" description="PLD phosphodiesterase" evidence="7">
    <location>
        <begin position="625"/>
        <end position="652"/>
    </location>
</feature>
<name>A0A0F4ZLQ4_9PEZI</name>
<evidence type="ECO:0000256" key="4">
    <source>
        <dbReference type="ARBA" id="ARBA00023098"/>
    </source>
</evidence>
<dbReference type="PIRSF" id="PIRSF009376">
    <property type="entry name" value="Phospholipase_D_euk"/>
    <property type="match status" value="1"/>
</dbReference>
<dbReference type="AlphaFoldDB" id="A0A0F4ZLQ4"/>
<dbReference type="InterPro" id="IPR015679">
    <property type="entry name" value="PLipase_D_fam"/>
</dbReference>
<comment type="caution">
    <text evidence="8">The sequence shown here is derived from an EMBL/GenBank/DDBJ whole genome shotgun (WGS) entry which is preliminary data.</text>
</comment>
<keyword evidence="1" id="KW-0677">Repeat</keyword>
<organism evidence="8 9">
    <name type="scientific">Thielaviopsis punctulata</name>
    <dbReference type="NCBI Taxonomy" id="72032"/>
    <lineage>
        <taxon>Eukaryota</taxon>
        <taxon>Fungi</taxon>
        <taxon>Dikarya</taxon>
        <taxon>Ascomycota</taxon>
        <taxon>Pezizomycotina</taxon>
        <taxon>Sordariomycetes</taxon>
        <taxon>Hypocreomycetidae</taxon>
        <taxon>Microascales</taxon>
        <taxon>Ceratocystidaceae</taxon>
        <taxon>Thielaviopsis</taxon>
    </lineage>
</organism>
<feature type="region of interest" description="Disordered" evidence="6">
    <location>
        <begin position="320"/>
        <end position="340"/>
    </location>
</feature>
<evidence type="ECO:0000256" key="2">
    <source>
        <dbReference type="ARBA" id="ARBA00022801"/>
    </source>
</evidence>
<protein>
    <recommendedName>
        <fullName evidence="5">Phospholipase</fullName>
        <ecNumber evidence="5">3.1.4.4</ecNumber>
    </recommendedName>
</protein>
<keyword evidence="4" id="KW-0443">Lipid metabolism</keyword>
<proteinExistence type="inferred from homology"/>
<accession>A0A0F4ZLQ4</accession>
<dbReference type="Gene3D" id="3.30.870.10">
    <property type="entry name" value="Endonuclease Chain A"/>
    <property type="match status" value="3"/>
</dbReference>
<keyword evidence="9" id="KW-1185">Reference proteome</keyword>
<dbReference type="GO" id="GO:0009395">
    <property type="term" value="P:phospholipid catabolic process"/>
    <property type="evidence" value="ECO:0007669"/>
    <property type="project" value="TreeGrafter"/>
</dbReference>